<proteinExistence type="predicted"/>
<organism evidence="1 2">
    <name type="scientific">Ensete ventricosum</name>
    <name type="common">Abyssinian banana</name>
    <name type="synonym">Musa ensete</name>
    <dbReference type="NCBI Taxonomy" id="4639"/>
    <lineage>
        <taxon>Eukaryota</taxon>
        <taxon>Viridiplantae</taxon>
        <taxon>Streptophyta</taxon>
        <taxon>Embryophyta</taxon>
        <taxon>Tracheophyta</taxon>
        <taxon>Spermatophyta</taxon>
        <taxon>Magnoliopsida</taxon>
        <taxon>Liliopsida</taxon>
        <taxon>Zingiberales</taxon>
        <taxon>Musaceae</taxon>
        <taxon>Ensete</taxon>
    </lineage>
</organism>
<accession>A0A427AWB7</accession>
<dbReference type="Proteomes" id="UP000287651">
    <property type="component" value="Unassembled WGS sequence"/>
</dbReference>
<sequence>MTLECSGLLIDKFGAGRKLGEFDVEEFTWISSDDGCSSTEVARDIGVAVLLIVAVEYVGGMREECVRVVAGGAGLDDGAVSITESAGPIKCVLEVRL</sequence>
<gene>
    <name evidence="1" type="ORF">B296_00023612</name>
</gene>
<evidence type="ECO:0000313" key="1">
    <source>
        <dbReference type="EMBL" id="RRT80521.1"/>
    </source>
</evidence>
<dbReference type="AlphaFoldDB" id="A0A427AWB7"/>
<evidence type="ECO:0000313" key="2">
    <source>
        <dbReference type="Proteomes" id="UP000287651"/>
    </source>
</evidence>
<name>A0A427AWB7_ENSVE</name>
<protein>
    <submittedName>
        <fullName evidence="1">Uncharacterized protein</fullName>
    </submittedName>
</protein>
<comment type="caution">
    <text evidence="1">The sequence shown here is derived from an EMBL/GenBank/DDBJ whole genome shotgun (WGS) entry which is preliminary data.</text>
</comment>
<dbReference type="EMBL" id="AMZH03001123">
    <property type="protein sequence ID" value="RRT80521.1"/>
    <property type="molecule type" value="Genomic_DNA"/>
</dbReference>
<reference evidence="1 2" key="1">
    <citation type="journal article" date="2014" name="Agronomy (Basel)">
        <title>A Draft Genome Sequence for Ensete ventricosum, the Drought-Tolerant Tree Against Hunger.</title>
        <authorList>
            <person name="Harrison J."/>
            <person name="Moore K.A."/>
            <person name="Paszkiewicz K."/>
            <person name="Jones T."/>
            <person name="Grant M."/>
            <person name="Ambacheew D."/>
            <person name="Muzemil S."/>
            <person name="Studholme D.J."/>
        </authorList>
    </citation>
    <scope>NUCLEOTIDE SEQUENCE [LARGE SCALE GENOMIC DNA]</scope>
</reference>